<name>A0ABV2RRD4_BRAJP</name>
<gene>
    <name evidence="1" type="ORF">ABIF63_003585</name>
</gene>
<comment type="caution">
    <text evidence="1">The sequence shown here is derived from an EMBL/GenBank/DDBJ whole genome shotgun (WGS) entry which is preliminary data.</text>
</comment>
<protein>
    <submittedName>
        <fullName evidence="1">Uncharacterized protein</fullName>
    </submittedName>
</protein>
<dbReference type="Proteomes" id="UP001549291">
    <property type="component" value="Unassembled WGS sequence"/>
</dbReference>
<organism evidence="1 2">
    <name type="scientific">Bradyrhizobium japonicum</name>
    <dbReference type="NCBI Taxonomy" id="375"/>
    <lineage>
        <taxon>Bacteria</taxon>
        <taxon>Pseudomonadati</taxon>
        <taxon>Pseudomonadota</taxon>
        <taxon>Alphaproteobacteria</taxon>
        <taxon>Hyphomicrobiales</taxon>
        <taxon>Nitrobacteraceae</taxon>
        <taxon>Bradyrhizobium</taxon>
    </lineage>
</organism>
<keyword evidence="2" id="KW-1185">Reference proteome</keyword>
<accession>A0ABV2RRD4</accession>
<proteinExistence type="predicted"/>
<reference evidence="1 2" key="1">
    <citation type="submission" date="2024-06" db="EMBL/GenBank/DDBJ databases">
        <title>Genomic Encyclopedia of Type Strains, Phase V (KMG-V): Genome sequencing to study the core and pangenomes of soil and plant-associated prokaryotes.</title>
        <authorList>
            <person name="Whitman W."/>
        </authorList>
    </citation>
    <scope>NUCLEOTIDE SEQUENCE [LARGE SCALE GENOMIC DNA]</scope>
    <source>
        <strain evidence="1 2">USDA 160</strain>
    </source>
</reference>
<dbReference type="EMBL" id="JBEPTQ010000002">
    <property type="protein sequence ID" value="MET4719479.1"/>
    <property type="molecule type" value="Genomic_DNA"/>
</dbReference>
<evidence type="ECO:0000313" key="2">
    <source>
        <dbReference type="Proteomes" id="UP001549291"/>
    </source>
</evidence>
<evidence type="ECO:0000313" key="1">
    <source>
        <dbReference type="EMBL" id="MET4719479.1"/>
    </source>
</evidence>
<sequence length="69" mass="7593">MTNLSDAATIKIDLSTPFCAQTYYVHLRAEGCDPIIGAGDWAARHDPKGTLRLEHARADDEIILLGARR</sequence>
<dbReference type="RefSeq" id="WP_038958498.1">
    <property type="nucleotide sequence ID" value="NZ_CP126010.1"/>
</dbReference>